<dbReference type="AlphaFoldDB" id="A0A015ME54"/>
<feature type="compositionally biased region" description="Basic and acidic residues" evidence="2">
    <location>
        <begin position="705"/>
        <end position="716"/>
    </location>
</feature>
<dbReference type="GO" id="GO:0004674">
    <property type="term" value="F:protein serine/threonine kinase activity"/>
    <property type="evidence" value="ECO:0007669"/>
    <property type="project" value="TreeGrafter"/>
</dbReference>
<dbReference type="PROSITE" id="PS50011">
    <property type="entry name" value="PROTEIN_KINASE_DOM"/>
    <property type="match status" value="2"/>
</dbReference>
<dbReference type="Pfam" id="PF07714">
    <property type="entry name" value="PK_Tyr_Ser-Thr"/>
    <property type="match status" value="2"/>
</dbReference>
<evidence type="ECO:0000256" key="2">
    <source>
        <dbReference type="SAM" id="MobiDB-lite"/>
    </source>
</evidence>
<dbReference type="SMR" id="A0A015ME54"/>
<dbReference type="Gene3D" id="1.10.510.10">
    <property type="entry name" value="Transferase(Phosphotransferase) domain 1"/>
    <property type="match status" value="2"/>
</dbReference>
<dbReference type="SMART" id="SM00220">
    <property type="entry name" value="S_TKc"/>
    <property type="match status" value="1"/>
</dbReference>
<proteinExistence type="predicted"/>
<organism evidence="4 5">
    <name type="scientific">Rhizophagus irregularis (strain DAOM 197198w)</name>
    <name type="common">Glomus intraradices</name>
    <dbReference type="NCBI Taxonomy" id="1432141"/>
    <lineage>
        <taxon>Eukaryota</taxon>
        <taxon>Fungi</taxon>
        <taxon>Fungi incertae sedis</taxon>
        <taxon>Mucoromycota</taxon>
        <taxon>Glomeromycotina</taxon>
        <taxon>Glomeromycetes</taxon>
        <taxon>Glomerales</taxon>
        <taxon>Glomeraceae</taxon>
        <taxon>Rhizophagus</taxon>
    </lineage>
</organism>
<dbReference type="PRINTS" id="PR00109">
    <property type="entry name" value="TYRKINASE"/>
</dbReference>
<dbReference type="InterPro" id="IPR001245">
    <property type="entry name" value="Ser-Thr/Tyr_kinase_cat_dom"/>
</dbReference>
<gene>
    <name evidence="4" type="ORF">RirG_136750</name>
</gene>
<sequence>MELNCNLQDSNNDIVDEPQDLFEEIQELPLSLHGICKKCGQSRSHYRWCQSCERNQCKENFSNWTSGNEIIDEFLQSSQLNSTRPQTFLEWIPFERLENIKYLDEEFYKPTRSTIYSAIWIDGPRILWNEENEQYERSKIQVLIKMYNKDQVNKIINELKIYLDCHTQDCDLLIQFYGISKHPENNEYFIVKQYSQNGSLYDYVLKNFNNLNWEIKLHMLLYLSKDLKALHDSGYVHNNFYPTNILVFDNNLCAISTFSKCRKDLPLSNTDDNYKKANDIYEFGMIMYIVGTGYIPYDLTCAQSFDSNTFLTLYRLAPKFSKNIPKSFKELMERCWNPVQELCPDINEIYNNLLHWWSFIYHKCLNSVCIEFLTINNRNYSKPKPPLKPHKTKLKEIVLPNKKNLEPSELIDFIINNHFIKFININELTTMISIGDGHFGTIWKAIWKKTNNLVVCKKLKNNESISKKQIEAFLHELNMHRRLDFCSRIIRILGISFDESTKEYLLVIQYADGGDLRKYLKCNFLRLTWDDKIRFAYQITEGIKFLQGENILHRDLHSKNIVIHQGEAKIIDLGIAKSTETETHLHSGVFGMISYIDPKLLEDYTYKYNDKSDIYSLGVLMWELSSGYPPFINNENENLLRIHLIGGRREEPIPDTPDEYLKLYKLCWDSEPEVRPTISKVFTKLGKMLGIQDDANDDNDNDDNNDIKDSNNEQKNDNNTVYDVHNDCDDLFIPSDDDDQ</sequence>
<reference evidence="4 5" key="1">
    <citation type="submission" date="2014-02" db="EMBL/GenBank/DDBJ databases">
        <title>Single nucleus genome sequencing reveals high similarity among nuclei of an endomycorrhizal fungus.</title>
        <authorList>
            <person name="Lin K."/>
            <person name="Geurts R."/>
            <person name="Zhang Z."/>
            <person name="Limpens E."/>
            <person name="Saunders D.G."/>
            <person name="Mu D."/>
            <person name="Pang E."/>
            <person name="Cao H."/>
            <person name="Cha H."/>
            <person name="Lin T."/>
            <person name="Zhou Q."/>
            <person name="Shang Y."/>
            <person name="Li Y."/>
            <person name="Ivanov S."/>
            <person name="Sharma T."/>
            <person name="Velzen R.V."/>
            <person name="Ruijter N.D."/>
            <person name="Aanen D.K."/>
            <person name="Win J."/>
            <person name="Kamoun S."/>
            <person name="Bisseling T."/>
            <person name="Huang S."/>
        </authorList>
    </citation>
    <scope>NUCLEOTIDE SEQUENCE [LARGE SCALE GENOMIC DNA]</scope>
    <source>
        <strain evidence="5">DAOM197198w</strain>
    </source>
</reference>
<feature type="region of interest" description="Disordered" evidence="2">
    <location>
        <begin position="692"/>
        <end position="740"/>
    </location>
</feature>
<protein>
    <submittedName>
        <fullName evidence="4">Rad53p</fullName>
    </submittedName>
</protein>
<feature type="domain" description="Protein kinase" evidence="3">
    <location>
        <begin position="101"/>
        <end position="358"/>
    </location>
</feature>
<dbReference type="HOGENOM" id="CLU_000288_7_0_1"/>
<evidence type="ECO:0000256" key="1">
    <source>
        <dbReference type="PROSITE-ProRule" id="PRU10141"/>
    </source>
</evidence>
<dbReference type="InterPro" id="IPR011009">
    <property type="entry name" value="Kinase-like_dom_sf"/>
</dbReference>
<keyword evidence="1" id="KW-0547">Nucleotide-binding</keyword>
<dbReference type="InterPro" id="IPR051681">
    <property type="entry name" value="Ser/Thr_Kinases-Pseudokinases"/>
</dbReference>
<evidence type="ECO:0000313" key="5">
    <source>
        <dbReference type="Proteomes" id="UP000022910"/>
    </source>
</evidence>
<dbReference type="STRING" id="1432141.A0A015ME54"/>
<dbReference type="InterPro" id="IPR017441">
    <property type="entry name" value="Protein_kinase_ATP_BS"/>
</dbReference>
<evidence type="ECO:0000259" key="3">
    <source>
        <dbReference type="PROSITE" id="PS50011"/>
    </source>
</evidence>
<dbReference type="Proteomes" id="UP000022910">
    <property type="component" value="Unassembled WGS sequence"/>
</dbReference>
<comment type="caution">
    <text evidence="4">The sequence shown here is derived from an EMBL/GenBank/DDBJ whole genome shotgun (WGS) entry which is preliminary data.</text>
</comment>
<dbReference type="PROSITE" id="PS00107">
    <property type="entry name" value="PROTEIN_KINASE_ATP"/>
    <property type="match status" value="1"/>
</dbReference>
<dbReference type="EMBL" id="JEMT01022562">
    <property type="protein sequence ID" value="EXX65078.1"/>
    <property type="molecule type" value="Genomic_DNA"/>
</dbReference>
<keyword evidence="5" id="KW-1185">Reference proteome</keyword>
<dbReference type="SUPFAM" id="SSF56112">
    <property type="entry name" value="Protein kinase-like (PK-like)"/>
    <property type="match status" value="2"/>
</dbReference>
<evidence type="ECO:0000313" key="4">
    <source>
        <dbReference type="EMBL" id="EXX65078.1"/>
    </source>
</evidence>
<dbReference type="InterPro" id="IPR000719">
    <property type="entry name" value="Prot_kinase_dom"/>
</dbReference>
<feature type="domain" description="Protein kinase" evidence="3">
    <location>
        <begin position="428"/>
        <end position="689"/>
    </location>
</feature>
<dbReference type="PANTHER" id="PTHR44329">
    <property type="entry name" value="SERINE/THREONINE-PROTEIN KINASE TNNI3K-RELATED"/>
    <property type="match status" value="1"/>
</dbReference>
<accession>A0A015ME54</accession>
<dbReference type="OrthoDB" id="2372021at2759"/>
<feature type="binding site" evidence="1">
    <location>
        <position position="457"/>
    </location>
    <ligand>
        <name>ATP</name>
        <dbReference type="ChEBI" id="CHEBI:30616"/>
    </ligand>
</feature>
<keyword evidence="1" id="KW-0067">ATP-binding</keyword>
<feature type="compositionally biased region" description="Acidic residues" evidence="2">
    <location>
        <begin position="694"/>
        <end position="704"/>
    </location>
</feature>
<name>A0A015ME54_RHIIW</name>
<dbReference type="GO" id="GO:0005524">
    <property type="term" value="F:ATP binding"/>
    <property type="evidence" value="ECO:0007669"/>
    <property type="project" value="UniProtKB-UniRule"/>
</dbReference>